<gene>
    <name evidence="2" type="ORF">E2C01_089867</name>
</gene>
<dbReference type="AlphaFoldDB" id="A0A5B7JNL5"/>
<evidence type="ECO:0000313" key="3">
    <source>
        <dbReference type="Proteomes" id="UP000324222"/>
    </source>
</evidence>
<name>A0A5B7JNL5_PORTR</name>
<sequence length="60" mass="6579">MVDEDERSNSGTRGGGVRDEKGHGGARNISLPSCVDTKEEVESVAMVVEEEEEEDVVSWR</sequence>
<evidence type="ECO:0000313" key="2">
    <source>
        <dbReference type="EMBL" id="MPC94687.1"/>
    </source>
</evidence>
<keyword evidence="3" id="KW-1185">Reference proteome</keyword>
<comment type="caution">
    <text evidence="2">The sequence shown here is derived from an EMBL/GenBank/DDBJ whole genome shotgun (WGS) entry which is preliminary data.</text>
</comment>
<reference evidence="2 3" key="1">
    <citation type="submission" date="2019-05" db="EMBL/GenBank/DDBJ databases">
        <title>Another draft genome of Portunus trituberculatus and its Hox gene families provides insights of decapod evolution.</title>
        <authorList>
            <person name="Jeong J.-H."/>
            <person name="Song I."/>
            <person name="Kim S."/>
            <person name="Choi T."/>
            <person name="Kim D."/>
            <person name="Ryu S."/>
            <person name="Kim W."/>
        </authorList>
    </citation>
    <scope>NUCLEOTIDE SEQUENCE [LARGE SCALE GENOMIC DNA]</scope>
    <source>
        <tissue evidence="2">Muscle</tissue>
    </source>
</reference>
<accession>A0A5B7JNL5</accession>
<proteinExistence type="predicted"/>
<evidence type="ECO:0000256" key="1">
    <source>
        <dbReference type="SAM" id="MobiDB-lite"/>
    </source>
</evidence>
<organism evidence="2 3">
    <name type="scientific">Portunus trituberculatus</name>
    <name type="common">Swimming crab</name>
    <name type="synonym">Neptunus trituberculatus</name>
    <dbReference type="NCBI Taxonomy" id="210409"/>
    <lineage>
        <taxon>Eukaryota</taxon>
        <taxon>Metazoa</taxon>
        <taxon>Ecdysozoa</taxon>
        <taxon>Arthropoda</taxon>
        <taxon>Crustacea</taxon>
        <taxon>Multicrustacea</taxon>
        <taxon>Malacostraca</taxon>
        <taxon>Eumalacostraca</taxon>
        <taxon>Eucarida</taxon>
        <taxon>Decapoda</taxon>
        <taxon>Pleocyemata</taxon>
        <taxon>Brachyura</taxon>
        <taxon>Eubrachyura</taxon>
        <taxon>Portunoidea</taxon>
        <taxon>Portunidae</taxon>
        <taxon>Portuninae</taxon>
        <taxon>Portunus</taxon>
    </lineage>
</organism>
<dbReference type="Proteomes" id="UP000324222">
    <property type="component" value="Unassembled WGS sequence"/>
</dbReference>
<protein>
    <submittedName>
        <fullName evidence="2">Uncharacterized protein</fullName>
    </submittedName>
</protein>
<feature type="region of interest" description="Disordered" evidence="1">
    <location>
        <begin position="1"/>
        <end position="34"/>
    </location>
</feature>
<dbReference type="EMBL" id="VSRR010099537">
    <property type="protein sequence ID" value="MPC94687.1"/>
    <property type="molecule type" value="Genomic_DNA"/>
</dbReference>